<dbReference type="STRING" id="1122247.GCA_000379865_03351"/>
<evidence type="ECO:0000313" key="1">
    <source>
        <dbReference type="EMBL" id="EKF25308.1"/>
    </source>
</evidence>
<dbReference type="PATRIC" id="fig|1122247.3.peg.656"/>
<organism evidence="1 2">
    <name type="scientific">Mycolicibacterium hassiacum (strain DSM 44199 / CIP 105218 / JCM 12690 / 3849)</name>
    <name type="common">Mycobacterium hassiacum</name>
    <dbReference type="NCBI Taxonomy" id="1122247"/>
    <lineage>
        <taxon>Bacteria</taxon>
        <taxon>Bacillati</taxon>
        <taxon>Actinomycetota</taxon>
        <taxon>Actinomycetes</taxon>
        <taxon>Mycobacteriales</taxon>
        <taxon>Mycobacteriaceae</taxon>
        <taxon>Mycolicibacterium</taxon>
    </lineage>
</organism>
<sequence>MLISVGHGTLDREALARLLRDAGVAAIVDIRRYPHSRRNPDVDRAAISAWAAEAGFGYRWDERIGGRRHLPADSEPEDTWWQVDAFAAYAAYTRTPTFAAALRELVDQAARAPTAMMCSESVWWRCHRRIVADVAVLTSPIPVRHLMHDGRLVPHAPSAGARLGDDGRVVWLSAR</sequence>
<dbReference type="PIRSF" id="PIRSF024492">
    <property type="entry name" value="UCP024492"/>
    <property type="match status" value="1"/>
</dbReference>
<dbReference type="InterPro" id="IPR007438">
    <property type="entry name" value="DUF488"/>
</dbReference>
<dbReference type="EMBL" id="AMRA01000018">
    <property type="protein sequence ID" value="EKF25308.1"/>
    <property type="molecule type" value="Genomic_DNA"/>
</dbReference>
<dbReference type="AlphaFoldDB" id="K5B9E5"/>
<reference evidence="1 2" key="1">
    <citation type="journal article" date="2012" name="J. Bacteriol.">
        <title>Genome sequence of Mycobacterium hassiacum DSM 44199, a rare source of heat-stable mycobacterial proteins.</title>
        <authorList>
            <person name="Tiago I."/>
            <person name="Maranha A."/>
            <person name="Mendes V."/>
            <person name="Alarico S."/>
            <person name="Moynihan P.J."/>
            <person name="Clarke A.J."/>
            <person name="Macedo-Ribeiro S."/>
            <person name="Pereira P.J."/>
            <person name="Empadinhas N."/>
        </authorList>
    </citation>
    <scope>NUCLEOTIDE SEQUENCE [LARGE SCALE GENOMIC DNA]</scope>
    <source>
        <strain evidence="2">DSM 44199 / CIP 105218 / JCM 12690 / 3849</strain>
    </source>
</reference>
<accession>K5B9E5</accession>
<proteinExistence type="predicted"/>
<comment type="caution">
    <text evidence="1">The sequence shown here is derived from an EMBL/GenBank/DDBJ whole genome shotgun (WGS) entry which is preliminary data.</text>
</comment>
<keyword evidence="2" id="KW-1185">Reference proteome</keyword>
<dbReference type="OrthoDB" id="9789109at2"/>
<protein>
    <submittedName>
        <fullName evidence="1">Uncharacterized protein</fullName>
    </submittedName>
</protein>
<evidence type="ECO:0000313" key="2">
    <source>
        <dbReference type="Proteomes" id="UP000006265"/>
    </source>
</evidence>
<dbReference type="Pfam" id="PF04343">
    <property type="entry name" value="DUF488"/>
    <property type="match status" value="1"/>
</dbReference>
<dbReference type="PANTHER" id="PTHR39337">
    <property type="entry name" value="BLR5642 PROTEIN"/>
    <property type="match status" value="1"/>
</dbReference>
<gene>
    <name evidence="1" type="ORF">C731_0682</name>
</gene>
<dbReference type="eggNOG" id="COG5483">
    <property type="taxonomic scope" value="Bacteria"/>
</dbReference>
<dbReference type="Proteomes" id="UP000006265">
    <property type="component" value="Unassembled WGS sequence"/>
</dbReference>
<name>K5B9E5_MYCHD</name>
<dbReference type="RefSeq" id="WP_005624610.1">
    <property type="nucleotide sequence ID" value="NZ_AMRA01000018.1"/>
</dbReference>
<dbReference type="InterPro" id="IPR014519">
    <property type="entry name" value="UCP024492"/>
</dbReference>
<dbReference type="PANTHER" id="PTHR39337:SF1">
    <property type="entry name" value="BLR5642 PROTEIN"/>
    <property type="match status" value="1"/>
</dbReference>